<dbReference type="AlphaFoldDB" id="A0A811S9C6"/>
<dbReference type="OrthoDB" id="689508at2759"/>
<gene>
    <name evidence="2" type="ORF">NCGR_LOCUS62011</name>
</gene>
<keyword evidence="3" id="KW-1185">Reference proteome</keyword>
<dbReference type="Pfam" id="PF00646">
    <property type="entry name" value="F-box"/>
    <property type="match status" value="1"/>
</dbReference>
<dbReference type="InterPro" id="IPR053772">
    <property type="entry name" value="At1g61320/At1g61330-like"/>
</dbReference>
<dbReference type="InterPro" id="IPR053781">
    <property type="entry name" value="F-box_AtFBL13-like"/>
</dbReference>
<feature type="domain" description="F-box" evidence="1">
    <location>
        <begin position="125"/>
        <end position="159"/>
    </location>
</feature>
<dbReference type="EMBL" id="CAJGYO010000018">
    <property type="protein sequence ID" value="CAD6337913.1"/>
    <property type="molecule type" value="Genomic_DNA"/>
</dbReference>
<protein>
    <recommendedName>
        <fullName evidence="1">F-box domain-containing protein</fullName>
    </recommendedName>
</protein>
<dbReference type="InterPro" id="IPR036047">
    <property type="entry name" value="F-box-like_dom_sf"/>
</dbReference>
<sequence length="361" mass="39897">MSKGNQTSVQNGEHSHAWKNYNGTLPCKTNLPRQSNSDRFQRCRPRILRAISEHIRSKLNLKDGPADCKFQLWSILLCSAISEHAHHKSTYEKGAANNQLYAVLITVLVSYYVHHEQINKKDIASDPFENLPEDIRCTILSKLSLKEVVRTSALSRKWKCSWTVCPKLRFDGTTIRSKNMHGKQQYIQKFISNTNAVLAQCHGTVVEELAQFQLSFGYIQPPMKFSGFMNLKKLDLHREDVGTLSLISFLRSAPFIEKLEMHDRMGADLRGWVTAACYVAARLRVAGGGLAAVVGSLAGRGGGLAGEGGGGWEEKRRAAQGEKGKGEGIKGLTLNLLSFSLSVSLIYIRGVTITNGPSPIA</sequence>
<dbReference type="PANTHER" id="PTHR34145:SF57">
    <property type="entry name" value="F-BOX DOMAIN-CONTAINING PROTEIN"/>
    <property type="match status" value="1"/>
</dbReference>
<proteinExistence type="predicted"/>
<dbReference type="CDD" id="cd22160">
    <property type="entry name" value="F-box_AtFBL13-like"/>
    <property type="match status" value="1"/>
</dbReference>
<dbReference type="SUPFAM" id="SSF81383">
    <property type="entry name" value="F-box domain"/>
    <property type="match status" value="1"/>
</dbReference>
<comment type="caution">
    <text evidence="2">The sequence shown here is derived from an EMBL/GenBank/DDBJ whole genome shotgun (WGS) entry which is preliminary data.</text>
</comment>
<name>A0A811S9C6_9POAL</name>
<dbReference type="PANTHER" id="PTHR34145">
    <property type="entry name" value="OS02G0105600 PROTEIN"/>
    <property type="match status" value="1"/>
</dbReference>
<dbReference type="Proteomes" id="UP000604825">
    <property type="component" value="Unassembled WGS sequence"/>
</dbReference>
<evidence type="ECO:0000259" key="1">
    <source>
        <dbReference type="PROSITE" id="PS50181"/>
    </source>
</evidence>
<dbReference type="PROSITE" id="PS50181">
    <property type="entry name" value="FBOX"/>
    <property type="match status" value="1"/>
</dbReference>
<organism evidence="2 3">
    <name type="scientific">Miscanthus lutarioriparius</name>
    <dbReference type="NCBI Taxonomy" id="422564"/>
    <lineage>
        <taxon>Eukaryota</taxon>
        <taxon>Viridiplantae</taxon>
        <taxon>Streptophyta</taxon>
        <taxon>Embryophyta</taxon>
        <taxon>Tracheophyta</taxon>
        <taxon>Spermatophyta</taxon>
        <taxon>Magnoliopsida</taxon>
        <taxon>Liliopsida</taxon>
        <taxon>Poales</taxon>
        <taxon>Poaceae</taxon>
        <taxon>PACMAD clade</taxon>
        <taxon>Panicoideae</taxon>
        <taxon>Andropogonodae</taxon>
        <taxon>Andropogoneae</taxon>
        <taxon>Saccharinae</taxon>
        <taxon>Miscanthus</taxon>
    </lineage>
</organism>
<evidence type="ECO:0000313" key="3">
    <source>
        <dbReference type="Proteomes" id="UP000604825"/>
    </source>
</evidence>
<evidence type="ECO:0000313" key="2">
    <source>
        <dbReference type="EMBL" id="CAD6337913.1"/>
    </source>
</evidence>
<reference evidence="2" key="1">
    <citation type="submission" date="2020-10" db="EMBL/GenBank/DDBJ databases">
        <authorList>
            <person name="Han B."/>
            <person name="Lu T."/>
            <person name="Zhao Q."/>
            <person name="Huang X."/>
            <person name="Zhao Y."/>
        </authorList>
    </citation>
    <scope>NUCLEOTIDE SEQUENCE</scope>
</reference>
<accession>A0A811S9C6</accession>
<dbReference type="InterPro" id="IPR001810">
    <property type="entry name" value="F-box_dom"/>
</dbReference>
<dbReference type="Gene3D" id="1.20.1280.50">
    <property type="match status" value="1"/>
</dbReference>